<dbReference type="Proteomes" id="UP000824262">
    <property type="component" value="Unassembled WGS sequence"/>
</dbReference>
<comment type="caution">
    <text evidence="7">The sequence shown here is derived from an EMBL/GenBank/DDBJ whole genome shotgun (WGS) entry which is preliminary data.</text>
</comment>
<evidence type="ECO:0000256" key="1">
    <source>
        <dbReference type="ARBA" id="ARBA00007870"/>
    </source>
</evidence>
<dbReference type="InterPro" id="IPR013752">
    <property type="entry name" value="KPA_reductase"/>
</dbReference>
<dbReference type="InterPro" id="IPR003710">
    <property type="entry name" value="ApbA"/>
</dbReference>
<dbReference type="SUPFAM" id="SSF48179">
    <property type="entry name" value="6-phosphogluconate dehydrogenase C-terminal domain-like"/>
    <property type="match status" value="1"/>
</dbReference>
<reference evidence="7" key="2">
    <citation type="journal article" date="2021" name="PeerJ">
        <title>Extensive microbial diversity within the chicken gut microbiome revealed by metagenomics and culture.</title>
        <authorList>
            <person name="Gilroy R."/>
            <person name="Ravi A."/>
            <person name="Getino M."/>
            <person name="Pursley I."/>
            <person name="Horton D.L."/>
            <person name="Alikhan N.F."/>
            <person name="Baker D."/>
            <person name="Gharbi K."/>
            <person name="Hall N."/>
            <person name="Watson M."/>
            <person name="Adriaenssens E.M."/>
            <person name="Foster-Nyarko E."/>
            <person name="Jarju S."/>
            <person name="Secka A."/>
            <person name="Antonio M."/>
            <person name="Oren A."/>
            <person name="Chaudhuri R.R."/>
            <person name="La Ragione R."/>
            <person name="Hildebrand F."/>
            <person name="Pallen M.J."/>
        </authorList>
    </citation>
    <scope>NUCLEOTIDE SEQUENCE</scope>
    <source>
        <strain evidence="7">ChiBcolR7-354</strain>
    </source>
</reference>
<comment type="similarity">
    <text evidence="1 4">Belongs to the ketopantoate reductase family.</text>
</comment>
<dbReference type="Pfam" id="PF08546">
    <property type="entry name" value="ApbA_C"/>
    <property type="match status" value="1"/>
</dbReference>
<comment type="function">
    <text evidence="4">Catalyzes the NADPH-dependent reduction of ketopantoate into pantoic acid.</text>
</comment>
<proteinExistence type="inferred from homology"/>
<reference evidence="7" key="1">
    <citation type="submission" date="2020-10" db="EMBL/GenBank/DDBJ databases">
        <authorList>
            <person name="Gilroy R."/>
        </authorList>
    </citation>
    <scope>NUCLEOTIDE SEQUENCE</scope>
    <source>
        <strain evidence="7">ChiBcolR7-354</strain>
    </source>
</reference>
<dbReference type="GO" id="GO:0005737">
    <property type="term" value="C:cytoplasm"/>
    <property type="evidence" value="ECO:0007669"/>
    <property type="project" value="TreeGrafter"/>
</dbReference>
<dbReference type="GO" id="GO:0015940">
    <property type="term" value="P:pantothenate biosynthetic process"/>
    <property type="evidence" value="ECO:0007669"/>
    <property type="project" value="UniProtKB-KW"/>
</dbReference>
<sequence>MKIAMIGSGAAGSVFAAYLRRGGADITLVDPYKEHMDKIAADGLTFVINAGEGETYQLTGFKTAYDAENIGTMDIVIFMTKTPQLDSALKTAAPCIGENTVLVSLMNGLGNEDKLAKVVPAGRILYGNGVLGTELDGPGKCISSPSADGLQMNFGALERGPLTEAAGAELERLFIAGGCPCKFWDDVAPHFWQKIITNCTFNPLCAILRLKSKDIMKDMNGAGLAIGVVTECCAVATARGCTMEVPAFMAELRRTASGGSIEDYYPSMAQDVLMYKRQTEIDTLNGAIVKYGKQYGIATPYNDFITKAIKAIQKNYDKQYQG</sequence>
<evidence type="ECO:0000313" key="7">
    <source>
        <dbReference type="EMBL" id="HIQ78232.1"/>
    </source>
</evidence>
<dbReference type="Gene3D" id="1.10.1040.10">
    <property type="entry name" value="N-(1-d-carboxylethyl)-l-norvaline Dehydrogenase, domain 2"/>
    <property type="match status" value="1"/>
</dbReference>
<dbReference type="FunFam" id="1.10.1040.10:FF:000017">
    <property type="entry name" value="2-dehydropantoate 2-reductase"/>
    <property type="match status" value="1"/>
</dbReference>
<organism evidence="7 8">
    <name type="scientific">Candidatus Scatomorpha intestinavium</name>
    <dbReference type="NCBI Taxonomy" id="2840922"/>
    <lineage>
        <taxon>Bacteria</taxon>
        <taxon>Bacillati</taxon>
        <taxon>Bacillota</taxon>
        <taxon>Clostridia</taxon>
        <taxon>Eubacteriales</taxon>
        <taxon>Candidatus Scatomorpha</taxon>
    </lineage>
</organism>
<comment type="catalytic activity">
    <reaction evidence="4">
        <text>(R)-pantoate + NADP(+) = 2-dehydropantoate + NADPH + H(+)</text>
        <dbReference type="Rhea" id="RHEA:16233"/>
        <dbReference type="ChEBI" id="CHEBI:11561"/>
        <dbReference type="ChEBI" id="CHEBI:15378"/>
        <dbReference type="ChEBI" id="CHEBI:15980"/>
        <dbReference type="ChEBI" id="CHEBI:57783"/>
        <dbReference type="ChEBI" id="CHEBI:58349"/>
        <dbReference type="EC" id="1.1.1.169"/>
    </reaction>
</comment>
<dbReference type="Gene3D" id="3.40.50.720">
    <property type="entry name" value="NAD(P)-binding Rossmann-like Domain"/>
    <property type="match status" value="1"/>
</dbReference>
<dbReference type="InterPro" id="IPR051402">
    <property type="entry name" value="KPR-Related"/>
</dbReference>
<dbReference type="SUPFAM" id="SSF51735">
    <property type="entry name" value="NAD(P)-binding Rossmann-fold domains"/>
    <property type="match status" value="1"/>
</dbReference>
<feature type="domain" description="Ketopantoate reductase N-terminal" evidence="5">
    <location>
        <begin position="3"/>
        <end position="141"/>
    </location>
</feature>
<dbReference type="InterPro" id="IPR008927">
    <property type="entry name" value="6-PGluconate_DH-like_C_sf"/>
</dbReference>
<evidence type="ECO:0000259" key="5">
    <source>
        <dbReference type="Pfam" id="PF02558"/>
    </source>
</evidence>
<evidence type="ECO:0000256" key="4">
    <source>
        <dbReference type="RuleBase" id="RU362068"/>
    </source>
</evidence>
<feature type="domain" description="Ketopantoate reductase C-terminal" evidence="6">
    <location>
        <begin position="190"/>
        <end position="313"/>
    </location>
</feature>
<dbReference type="InterPro" id="IPR013332">
    <property type="entry name" value="KPR_N"/>
</dbReference>
<dbReference type="InterPro" id="IPR013328">
    <property type="entry name" value="6PGD_dom2"/>
</dbReference>
<evidence type="ECO:0000313" key="8">
    <source>
        <dbReference type="Proteomes" id="UP000824262"/>
    </source>
</evidence>
<evidence type="ECO:0000256" key="3">
    <source>
        <dbReference type="ARBA" id="ARBA00023002"/>
    </source>
</evidence>
<dbReference type="EC" id="1.1.1.169" evidence="4"/>
<dbReference type="EMBL" id="DVGA01000034">
    <property type="protein sequence ID" value="HIQ78232.1"/>
    <property type="molecule type" value="Genomic_DNA"/>
</dbReference>
<dbReference type="NCBIfam" id="TIGR00745">
    <property type="entry name" value="apbA_panE"/>
    <property type="match status" value="1"/>
</dbReference>
<evidence type="ECO:0000259" key="6">
    <source>
        <dbReference type="Pfam" id="PF08546"/>
    </source>
</evidence>
<dbReference type="InterPro" id="IPR036291">
    <property type="entry name" value="NAD(P)-bd_dom_sf"/>
</dbReference>
<gene>
    <name evidence="7" type="ORF">IAB77_03120</name>
</gene>
<comment type="pathway">
    <text evidence="4">Cofactor biosynthesis; (R)-pantothenate biosynthesis; (R)-pantoate from 3-methyl-2-oxobutanoate: step 2/2.</text>
</comment>
<keyword evidence="2 4" id="KW-0521">NADP</keyword>
<dbReference type="PANTHER" id="PTHR21708:SF26">
    <property type="entry name" value="2-DEHYDROPANTOATE 2-REDUCTASE"/>
    <property type="match status" value="1"/>
</dbReference>
<dbReference type="PANTHER" id="PTHR21708">
    <property type="entry name" value="PROBABLE 2-DEHYDROPANTOATE 2-REDUCTASE"/>
    <property type="match status" value="1"/>
</dbReference>
<accession>A0A9D1CRX4</accession>
<protein>
    <recommendedName>
        <fullName evidence="4">2-dehydropantoate 2-reductase</fullName>
        <ecNumber evidence="4">1.1.1.169</ecNumber>
    </recommendedName>
    <alternativeName>
        <fullName evidence="4">Ketopantoate reductase</fullName>
    </alternativeName>
</protein>
<name>A0A9D1CRX4_9FIRM</name>
<keyword evidence="4" id="KW-0566">Pantothenate biosynthesis</keyword>
<keyword evidence="3 4" id="KW-0560">Oxidoreductase</keyword>
<dbReference type="Pfam" id="PF02558">
    <property type="entry name" value="ApbA"/>
    <property type="match status" value="1"/>
</dbReference>
<dbReference type="AlphaFoldDB" id="A0A9D1CRX4"/>
<dbReference type="GO" id="GO:0008677">
    <property type="term" value="F:2-dehydropantoate 2-reductase activity"/>
    <property type="evidence" value="ECO:0007669"/>
    <property type="project" value="UniProtKB-EC"/>
</dbReference>
<evidence type="ECO:0000256" key="2">
    <source>
        <dbReference type="ARBA" id="ARBA00022857"/>
    </source>
</evidence>